<evidence type="ECO:0000256" key="1">
    <source>
        <dbReference type="ARBA" id="ARBA00004196"/>
    </source>
</evidence>
<dbReference type="Proteomes" id="UP001595872">
    <property type="component" value="Unassembled WGS sequence"/>
</dbReference>
<name>A0ABV9U194_9ACTN</name>
<proteinExistence type="inferred from homology"/>
<evidence type="ECO:0000256" key="4">
    <source>
        <dbReference type="ARBA" id="ARBA00022729"/>
    </source>
</evidence>
<dbReference type="EMBL" id="JBHSIT010000006">
    <property type="protein sequence ID" value="MFC4910232.1"/>
    <property type="molecule type" value="Genomic_DNA"/>
</dbReference>
<reference evidence="7" key="1">
    <citation type="journal article" date="2019" name="Int. J. Syst. Evol. Microbiol.">
        <title>The Global Catalogue of Microorganisms (GCM) 10K type strain sequencing project: providing services to taxonomists for standard genome sequencing and annotation.</title>
        <authorList>
            <consortium name="The Broad Institute Genomics Platform"/>
            <consortium name="The Broad Institute Genome Sequencing Center for Infectious Disease"/>
            <person name="Wu L."/>
            <person name="Ma J."/>
        </authorList>
    </citation>
    <scope>NUCLEOTIDE SEQUENCE [LARGE SCALE GENOMIC DNA]</scope>
    <source>
        <strain evidence="7">KLKA75</strain>
    </source>
</reference>
<dbReference type="PROSITE" id="PS51257">
    <property type="entry name" value="PROKAR_LIPOPROTEIN"/>
    <property type="match status" value="1"/>
</dbReference>
<comment type="subcellular location">
    <subcellularLocation>
        <location evidence="1">Cell envelope</location>
    </subcellularLocation>
</comment>
<sequence length="431" mass="45786">MRKTKASAGLLSLTLAGGLALAACGGSGDGGGKGGEFTYWSMWRQEEPQAKVIKAAIDRYEKDSGAKVKVVWQGRDIRKKIGPAIAANQAPDLWDNGADVIFSNTVKNGQAADLSSVYDAQVPGEGRKVSDVITAKYTATLPAGPDGGKKWIVPYELVSANLFYDAADPALADASKVATLDDLTRLCDALKAKGKACFTTEGDDGWSSSLWLDYLLAREGGSLGKISADKSGAGWDSPAVLAAARNVEKLVKAGYFLKGYDASKLPAQETNWAQGKAAFFLNGSWVDGETATQRSPKFTFAAINFPAARPGGPAEANAIMFGFSVPKRAKHADAAKKFIADFVKKDNLSGIATEAKNITPRDDIPAPAELADVQKILQKNPSRAMQDNMDGDYGDKVLYPAWLDLLHGKSSPEQFVAAVKKAHETYVKATG</sequence>
<dbReference type="SUPFAM" id="SSF53850">
    <property type="entry name" value="Periplasmic binding protein-like II"/>
    <property type="match status" value="1"/>
</dbReference>
<dbReference type="Gene3D" id="3.40.190.10">
    <property type="entry name" value="Periplasmic binding protein-like II"/>
    <property type="match status" value="2"/>
</dbReference>
<feature type="chain" id="PRO_5045456624" evidence="5">
    <location>
        <begin position="23"/>
        <end position="431"/>
    </location>
</feature>
<evidence type="ECO:0000256" key="2">
    <source>
        <dbReference type="ARBA" id="ARBA00008520"/>
    </source>
</evidence>
<keyword evidence="4 5" id="KW-0732">Signal</keyword>
<dbReference type="RefSeq" id="WP_378258369.1">
    <property type="nucleotide sequence ID" value="NZ_JBHSIT010000006.1"/>
</dbReference>
<keyword evidence="7" id="KW-1185">Reference proteome</keyword>
<evidence type="ECO:0000256" key="5">
    <source>
        <dbReference type="SAM" id="SignalP"/>
    </source>
</evidence>
<dbReference type="Pfam" id="PF01547">
    <property type="entry name" value="SBP_bac_1"/>
    <property type="match status" value="1"/>
</dbReference>
<gene>
    <name evidence="6" type="ORF">ACFPCY_23160</name>
</gene>
<evidence type="ECO:0000313" key="6">
    <source>
        <dbReference type="EMBL" id="MFC4910232.1"/>
    </source>
</evidence>
<dbReference type="PANTHER" id="PTHR43649">
    <property type="entry name" value="ARABINOSE-BINDING PROTEIN-RELATED"/>
    <property type="match status" value="1"/>
</dbReference>
<dbReference type="InterPro" id="IPR006059">
    <property type="entry name" value="SBP"/>
</dbReference>
<accession>A0ABV9U194</accession>
<organism evidence="6 7">
    <name type="scientific">Actinomadura gamaensis</name>
    <dbReference type="NCBI Taxonomy" id="1763541"/>
    <lineage>
        <taxon>Bacteria</taxon>
        <taxon>Bacillati</taxon>
        <taxon>Actinomycetota</taxon>
        <taxon>Actinomycetes</taxon>
        <taxon>Streptosporangiales</taxon>
        <taxon>Thermomonosporaceae</taxon>
        <taxon>Actinomadura</taxon>
    </lineage>
</organism>
<dbReference type="InterPro" id="IPR050490">
    <property type="entry name" value="Bact_solute-bd_prot1"/>
</dbReference>
<dbReference type="PANTHER" id="PTHR43649:SF31">
    <property type="entry name" value="SN-GLYCEROL-3-PHOSPHATE-BINDING PERIPLASMIC PROTEIN UGPB"/>
    <property type="match status" value="1"/>
</dbReference>
<evidence type="ECO:0000256" key="3">
    <source>
        <dbReference type="ARBA" id="ARBA00022448"/>
    </source>
</evidence>
<feature type="signal peptide" evidence="5">
    <location>
        <begin position="1"/>
        <end position="22"/>
    </location>
</feature>
<protein>
    <submittedName>
        <fullName evidence="6">ABC transporter substrate-binding protein</fullName>
    </submittedName>
</protein>
<keyword evidence="3" id="KW-0813">Transport</keyword>
<evidence type="ECO:0000313" key="7">
    <source>
        <dbReference type="Proteomes" id="UP001595872"/>
    </source>
</evidence>
<comment type="similarity">
    <text evidence="2">Belongs to the bacterial solute-binding protein 1 family.</text>
</comment>
<comment type="caution">
    <text evidence="6">The sequence shown here is derived from an EMBL/GenBank/DDBJ whole genome shotgun (WGS) entry which is preliminary data.</text>
</comment>